<name>D0LTK0_HALO1</name>
<reference evidence="3 4" key="1">
    <citation type="journal article" date="2010" name="Stand. Genomic Sci.">
        <title>Complete genome sequence of Haliangium ochraceum type strain (SMP-2).</title>
        <authorList>
            <consortium name="US DOE Joint Genome Institute (JGI-PGF)"/>
            <person name="Ivanova N."/>
            <person name="Daum C."/>
            <person name="Lang E."/>
            <person name="Abt B."/>
            <person name="Kopitz M."/>
            <person name="Saunders E."/>
            <person name="Lapidus A."/>
            <person name="Lucas S."/>
            <person name="Glavina Del Rio T."/>
            <person name="Nolan M."/>
            <person name="Tice H."/>
            <person name="Copeland A."/>
            <person name="Cheng J.F."/>
            <person name="Chen F."/>
            <person name="Bruce D."/>
            <person name="Goodwin L."/>
            <person name="Pitluck S."/>
            <person name="Mavromatis K."/>
            <person name="Pati A."/>
            <person name="Mikhailova N."/>
            <person name="Chen A."/>
            <person name="Palaniappan K."/>
            <person name="Land M."/>
            <person name="Hauser L."/>
            <person name="Chang Y.J."/>
            <person name="Jeffries C.D."/>
            <person name="Detter J.C."/>
            <person name="Brettin T."/>
            <person name="Rohde M."/>
            <person name="Goker M."/>
            <person name="Bristow J."/>
            <person name="Markowitz V."/>
            <person name="Eisen J.A."/>
            <person name="Hugenholtz P."/>
            <person name="Kyrpides N.C."/>
            <person name="Klenk H.P."/>
        </authorList>
    </citation>
    <scope>NUCLEOTIDE SEQUENCE [LARGE SCALE GENOMIC DNA]</scope>
    <source>
        <strain evidence="4">DSM 14365 / CIP 107738 / JCM 11303 / AJ 13395 / SMP-2</strain>
    </source>
</reference>
<feature type="domain" description="HTH luxR-type" evidence="2">
    <location>
        <begin position="117"/>
        <end position="174"/>
    </location>
</feature>
<dbReference type="OrthoDB" id="8277135at2"/>
<dbReference type="HOGENOM" id="CLU_109818_0_0_7"/>
<keyword evidence="1" id="KW-0812">Transmembrane</keyword>
<dbReference type="eggNOG" id="COG2197">
    <property type="taxonomic scope" value="Bacteria"/>
</dbReference>
<proteinExistence type="predicted"/>
<dbReference type="GO" id="GO:0006355">
    <property type="term" value="P:regulation of DNA-templated transcription"/>
    <property type="evidence" value="ECO:0007669"/>
    <property type="project" value="InterPro"/>
</dbReference>
<dbReference type="KEGG" id="hoh:Hoch_1339"/>
<keyword evidence="4" id="KW-1185">Reference proteome</keyword>
<protein>
    <submittedName>
        <fullName evidence="3">Transcriptional regulator, LuxR family</fullName>
    </submittedName>
</protein>
<evidence type="ECO:0000313" key="3">
    <source>
        <dbReference type="EMBL" id="ACY13895.1"/>
    </source>
</evidence>
<organism evidence="3 4">
    <name type="scientific">Haliangium ochraceum (strain DSM 14365 / JCM 11303 / SMP-2)</name>
    <dbReference type="NCBI Taxonomy" id="502025"/>
    <lineage>
        <taxon>Bacteria</taxon>
        <taxon>Pseudomonadati</taxon>
        <taxon>Myxococcota</taxon>
        <taxon>Polyangia</taxon>
        <taxon>Haliangiales</taxon>
        <taxon>Kofleriaceae</taxon>
        <taxon>Haliangium</taxon>
    </lineage>
</organism>
<dbReference type="InterPro" id="IPR000792">
    <property type="entry name" value="Tscrpt_reg_LuxR_C"/>
</dbReference>
<dbReference type="InterPro" id="IPR036388">
    <property type="entry name" value="WH-like_DNA-bd_sf"/>
</dbReference>
<gene>
    <name evidence="3" type="ordered locus">Hoch_1339</name>
</gene>
<dbReference type="InterPro" id="IPR016032">
    <property type="entry name" value="Sig_transdc_resp-reg_C-effctor"/>
</dbReference>
<dbReference type="AlphaFoldDB" id="D0LTK0"/>
<dbReference type="Gene3D" id="1.10.10.10">
    <property type="entry name" value="Winged helix-like DNA-binding domain superfamily/Winged helix DNA-binding domain"/>
    <property type="match status" value="1"/>
</dbReference>
<keyword evidence="1" id="KW-0472">Membrane</keyword>
<evidence type="ECO:0000259" key="2">
    <source>
        <dbReference type="SMART" id="SM00421"/>
    </source>
</evidence>
<dbReference type="Proteomes" id="UP000001880">
    <property type="component" value="Chromosome"/>
</dbReference>
<sequence length="188" mass="20368">MSESDFTSERRILTLSLVAFTLMGCLAAVDLVSDFREGSTVFHVGMEGAILLVGLLGAALVARKLSQITRLARLAAAEARELAGELAKSAAEAERWRDEARDLMRGLGQAIDEQFERWQLSPAEKEVGLLLLKGLSHREVAEARSVTEATARQQARAVYKKAGLSGRHELAAFFLEDLMLPADADGSA</sequence>
<evidence type="ECO:0000256" key="1">
    <source>
        <dbReference type="SAM" id="Phobius"/>
    </source>
</evidence>
<dbReference type="GO" id="GO:0003677">
    <property type="term" value="F:DNA binding"/>
    <property type="evidence" value="ECO:0007669"/>
    <property type="project" value="InterPro"/>
</dbReference>
<dbReference type="SMART" id="SM00421">
    <property type="entry name" value="HTH_LUXR"/>
    <property type="match status" value="1"/>
</dbReference>
<dbReference type="RefSeq" id="WP_012826504.1">
    <property type="nucleotide sequence ID" value="NC_013440.1"/>
</dbReference>
<dbReference type="SUPFAM" id="SSF46894">
    <property type="entry name" value="C-terminal effector domain of the bipartite response regulators"/>
    <property type="match status" value="1"/>
</dbReference>
<feature type="transmembrane region" description="Helical" evidence="1">
    <location>
        <begin position="12"/>
        <end position="29"/>
    </location>
</feature>
<accession>D0LTK0</accession>
<feature type="transmembrane region" description="Helical" evidence="1">
    <location>
        <begin position="41"/>
        <end position="62"/>
    </location>
</feature>
<dbReference type="EMBL" id="CP001804">
    <property type="protein sequence ID" value="ACY13895.1"/>
    <property type="molecule type" value="Genomic_DNA"/>
</dbReference>
<keyword evidence="1" id="KW-1133">Transmembrane helix</keyword>
<evidence type="ECO:0000313" key="4">
    <source>
        <dbReference type="Proteomes" id="UP000001880"/>
    </source>
</evidence>